<dbReference type="InterPro" id="IPR016024">
    <property type="entry name" value="ARM-type_fold"/>
</dbReference>
<evidence type="ECO:0000256" key="7">
    <source>
        <dbReference type="SAM" id="MobiDB-lite"/>
    </source>
</evidence>
<evidence type="ECO:0000256" key="2">
    <source>
        <dbReference type="ARBA" id="ARBA00005497"/>
    </source>
</evidence>
<evidence type="ECO:0000256" key="4">
    <source>
        <dbReference type="ARBA" id="ARBA00022490"/>
    </source>
</evidence>
<feature type="region of interest" description="Disordered" evidence="7">
    <location>
        <begin position="1"/>
        <end position="135"/>
    </location>
</feature>
<feature type="compositionally biased region" description="Basic residues" evidence="7">
    <location>
        <begin position="76"/>
        <end position="94"/>
    </location>
</feature>
<dbReference type="FunFam" id="1.25.40.180:FF:000008">
    <property type="entry name" value="Programmed cell death protein 4"/>
    <property type="match status" value="1"/>
</dbReference>
<proteinExistence type="evidence at transcript level"/>
<keyword evidence="4" id="KW-0963">Cytoplasm</keyword>
<evidence type="ECO:0000256" key="6">
    <source>
        <dbReference type="ARBA" id="ARBA00023242"/>
    </source>
</evidence>
<evidence type="ECO:0000256" key="1">
    <source>
        <dbReference type="ARBA" id="ARBA00004496"/>
    </source>
</evidence>
<evidence type="ECO:0000256" key="5">
    <source>
        <dbReference type="ARBA" id="ARBA00022737"/>
    </source>
</evidence>
<dbReference type="PROSITE" id="PS51366">
    <property type="entry name" value="MI"/>
    <property type="match status" value="2"/>
</dbReference>
<evidence type="ECO:0000256" key="3">
    <source>
        <dbReference type="ARBA" id="ARBA00014414"/>
    </source>
</evidence>
<evidence type="ECO:0000259" key="8">
    <source>
        <dbReference type="PROSITE" id="PS51366"/>
    </source>
</evidence>
<feature type="domain" description="MI" evidence="8">
    <location>
        <begin position="313"/>
        <end position="436"/>
    </location>
</feature>
<dbReference type="PANTHER" id="PTHR12626">
    <property type="entry name" value="PROGRAMMED CELL DEATH 4"/>
    <property type="match status" value="1"/>
</dbReference>
<feature type="compositionally biased region" description="Basic and acidic residues" evidence="7">
    <location>
        <begin position="37"/>
        <end position="47"/>
    </location>
</feature>
<dbReference type="SMART" id="SM00544">
    <property type="entry name" value="MA3"/>
    <property type="match status" value="2"/>
</dbReference>
<comment type="subcellular location">
    <subcellularLocation>
        <location evidence="1">Cytoplasm</location>
    </subcellularLocation>
</comment>
<reference evidence="9" key="1">
    <citation type="submission" date="2014-03" db="EMBL/GenBank/DDBJ databases">
        <title>The sialotranscriptome of Amblyomma triste, Amblyomma parvum and Amblyomma cajennense ticks, uncovered by 454-based RNA-seq.</title>
        <authorList>
            <person name="Garcia G.R."/>
            <person name="Gardinassi L.G."/>
            <person name="Ribeiro J.M."/>
            <person name="Anatriello E."/>
            <person name="Ferreira B.R."/>
            <person name="Moreira H.N."/>
            <person name="Mafra C."/>
            <person name="Olegario M.M."/>
            <person name="Szabo P.J."/>
            <person name="Miranda-Santos I.K."/>
            <person name="Maruyama S.R."/>
        </authorList>
    </citation>
    <scope>NUCLEOTIDE SEQUENCE</scope>
    <source>
        <strain evidence="9">Mato Grasso do Sul</strain>
        <tissue evidence="9">Salivary glands</tissue>
    </source>
</reference>
<dbReference type="SUPFAM" id="SSF48371">
    <property type="entry name" value="ARM repeat"/>
    <property type="match status" value="2"/>
</dbReference>
<accession>A0A023GNC0</accession>
<dbReference type="InterPro" id="IPR039778">
    <property type="entry name" value="PDCD4"/>
</dbReference>
<evidence type="ECO:0000313" key="9">
    <source>
        <dbReference type="EMBL" id="JAC34360.1"/>
    </source>
</evidence>
<sequence length="456" mass="51074">MSNGGEIFNNELGPREREAPQLIVEDGESVASTEMDSDIKSPFDDGRIKKKAKRPSKLIATGDVSPVLPAATRTHPQYRKNSRRPRNGHGRGQPKKGGAGGKGTWGKPGSEISLEDDDISAADVRDPNYDSDNQENCEFDTITPELMEEEFEKTVYPLLLEYFEHGDTNEVVLSLEEYNLRQIRPNLVSLAISLAMERKPSHREMTSVLLSDMYGRILSEPDFEKGFQLLLKSLPDLVLDTPDATTVLGNFLARAVADDCVPPKYVQLNLEETDCQLSTQTLQHATNLLNMKHGLVRLDNVWGMGGGMRPVKYLVKKIQMLLKEYFCSGDVNEAIRCLRDLEVPHFHHELVYEAVVMVIEDMGDMAMELMCKLLRTLDESVIVTPEQMKRGFDRVFQDMPDICIDVPPAYTVLEKFIGKCTGAGFLSPDIGKAMPTRGRKRFVSEGDGGRLKEDAY</sequence>
<dbReference type="GO" id="GO:0045892">
    <property type="term" value="P:negative regulation of DNA-templated transcription"/>
    <property type="evidence" value="ECO:0007669"/>
    <property type="project" value="InterPro"/>
</dbReference>
<keyword evidence="5" id="KW-0677">Repeat</keyword>
<dbReference type="EMBL" id="GBBM01001058">
    <property type="protein sequence ID" value="JAC34360.1"/>
    <property type="molecule type" value="mRNA"/>
</dbReference>
<name>A0A023GNC0_AMBTT</name>
<dbReference type="Gene3D" id="1.25.40.180">
    <property type="match status" value="2"/>
</dbReference>
<dbReference type="Pfam" id="PF02847">
    <property type="entry name" value="MA3"/>
    <property type="match status" value="2"/>
</dbReference>
<dbReference type="FunFam" id="1.25.40.180:FF:000009">
    <property type="entry name" value="programmed cell death protein 4"/>
    <property type="match status" value="1"/>
</dbReference>
<dbReference type="GO" id="GO:0005634">
    <property type="term" value="C:nucleus"/>
    <property type="evidence" value="ECO:0007669"/>
    <property type="project" value="TreeGrafter"/>
</dbReference>
<dbReference type="PANTHER" id="PTHR12626:SF0">
    <property type="entry name" value="PROGRAMMED CELL DEATH PROTEIN 4"/>
    <property type="match status" value="1"/>
</dbReference>
<protein>
    <recommendedName>
        <fullName evidence="3">Programmed cell death protein 4</fullName>
    </recommendedName>
</protein>
<comment type="similarity">
    <text evidence="2">Belongs to the PDCD4 family.</text>
</comment>
<dbReference type="InterPro" id="IPR003891">
    <property type="entry name" value="Initiation_fac_eIF4g_MI"/>
</dbReference>
<organism evidence="9">
    <name type="scientific">Amblyomma triste</name>
    <name type="common">Neotropical tick</name>
    <dbReference type="NCBI Taxonomy" id="251400"/>
    <lineage>
        <taxon>Eukaryota</taxon>
        <taxon>Metazoa</taxon>
        <taxon>Ecdysozoa</taxon>
        <taxon>Arthropoda</taxon>
        <taxon>Chelicerata</taxon>
        <taxon>Arachnida</taxon>
        <taxon>Acari</taxon>
        <taxon>Parasitiformes</taxon>
        <taxon>Ixodida</taxon>
        <taxon>Ixodoidea</taxon>
        <taxon>Ixodidae</taxon>
        <taxon>Amblyomminae</taxon>
        <taxon>Amblyomma</taxon>
    </lineage>
</organism>
<dbReference type="GO" id="GO:0005829">
    <property type="term" value="C:cytosol"/>
    <property type="evidence" value="ECO:0007669"/>
    <property type="project" value="TreeGrafter"/>
</dbReference>
<feature type="compositionally biased region" description="Gly residues" evidence="7">
    <location>
        <begin position="95"/>
        <end position="106"/>
    </location>
</feature>
<dbReference type="AlphaFoldDB" id="A0A023GNC0"/>
<feature type="domain" description="MI" evidence="8">
    <location>
        <begin position="150"/>
        <end position="271"/>
    </location>
</feature>
<keyword evidence="6" id="KW-0539">Nucleus</keyword>